<keyword evidence="14 17" id="KW-0496">Mitochondrion</keyword>
<evidence type="ECO:0000256" key="8">
    <source>
        <dbReference type="ARBA" id="ARBA00022692"/>
    </source>
</evidence>
<keyword evidence="7 17" id="KW-0679">Respiratory chain</keyword>
<evidence type="ECO:0000256" key="5">
    <source>
        <dbReference type="ARBA" id="ARBA00021006"/>
    </source>
</evidence>
<evidence type="ECO:0000256" key="10">
    <source>
        <dbReference type="ARBA" id="ARBA00022982"/>
    </source>
</evidence>
<reference evidence="19" key="1">
    <citation type="journal article" name="Insects">
        <title>New Mitochondrial Gene Rearrangement in Psyttalia concolor, P. humilis and P. lounsburyi (Hymenoptera: Braconidae), Three Parasitoid Species of Economic Interest.</title>
        <authorList>
            <person name="Powell C."/>
            <person name="Caleca V."/>
            <person name="Rhode C."/>
            <person name="Teixeira da Costa L."/>
            <person name="van Asch B."/>
        </authorList>
    </citation>
    <scope>NUCLEOTIDE SEQUENCE</scope>
</reference>
<feature type="transmembrane region" description="Helical" evidence="17">
    <location>
        <begin position="107"/>
        <end position="128"/>
    </location>
</feature>
<dbReference type="GO" id="GO:0015990">
    <property type="term" value="P:electron transport coupled proton transport"/>
    <property type="evidence" value="ECO:0007669"/>
    <property type="project" value="TreeGrafter"/>
</dbReference>
<evidence type="ECO:0000256" key="13">
    <source>
        <dbReference type="ARBA" id="ARBA00023075"/>
    </source>
</evidence>
<dbReference type="PANTHER" id="PTHR43507">
    <property type="entry name" value="NADH-UBIQUINONE OXIDOREDUCTASE CHAIN 4"/>
    <property type="match status" value="1"/>
</dbReference>
<keyword evidence="6 17" id="KW-0813">Transport</keyword>
<comment type="function">
    <text evidence="17">Core subunit of the mitochondrial membrane respiratory chain NADH dehydrogenase (Complex I) which catalyzes electron transfer from NADH through the respiratory chain, using ubiquinone as an electron acceptor. Essential for the catalytic activity and assembly of complex I.</text>
</comment>
<dbReference type="Pfam" id="PF00361">
    <property type="entry name" value="Proton_antipo_M"/>
    <property type="match status" value="1"/>
</dbReference>
<keyword evidence="11 17" id="KW-1133">Transmembrane helix</keyword>
<evidence type="ECO:0000256" key="16">
    <source>
        <dbReference type="ARBA" id="ARBA00049551"/>
    </source>
</evidence>
<keyword evidence="13 17" id="KW-0830">Ubiquinone</keyword>
<feature type="domain" description="NADH:quinone oxidoreductase/Mrp antiporter transmembrane" evidence="18">
    <location>
        <begin position="102"/>
        <end position="384"/>
    </location>
</feature>
<geneLocation type="mitochondrion" evidence="19"/>
<feature type="transmembrane region" description="Helical" evidence="17">
    <location>
        <begin position="21"/>
        <end position="47"/>
    </location>
</feature>
<dbReference type="PRINTS" id="PR01437">
    <property type="entry name" value="NUOXDRDTASE4"/>
</dbReference>
<accession>A0A8A4JBV4</accession>
<evidence type="ECO:0000256" key="4">
    <source>
        <dbReference type="ARBA" id="ARBA00012944"/>
    </source>
</evidence>
<keyword evidence="9" id="KW-1278">Translocase</keyword>
<name>A0A8A4JBV4_9HYME</name>
<feature type="transmembrane region" description="Helical" evidence="17">
    <location>
        <begin position="270"/>
        <end position="291"/>
    </location>
</feature>
<evidence type="ECO:0000256" key="6">
    <source>
        <dbReference type="ARBA" id="ARBA00022448"/>
    </source>
</evidence>
<feature type="transmembrane region" description="Helical" evidence="17">
    <location>
        <begin position="297"/>
        <end position="316"/>
    </location>
</feature>
<feature type="transmembrane region" description="Helical" evidence="17">
    <location>
        <begin position="209"/>
        <end position="230"/>
    </location>
</feature>
<evidence type="ECO:0000256" key="2">
    <source>
        <dbReference type="ARBA" id="ARBA00004225"/>
    </source>
</evidence>
<feature type="transmembrane region" description="Helical" evidence="17">
    <location>
        <begin position="140"/>
        <end position="159"/>
    </location>
</feature>
<dbReference type="PANTHER" id="PTHR43507:SF20">
    <property type="entry name" value="NADH-UBIQUINONE OXIDOREDUCTASE CHAIN 4"/>
    <property type="match status" value="1"/>
</dbReference>
<proteinExistence type="inferred from homology"/>
<feature type="transmembrane region" description="Helical" evidence="17">
    <location>
        <begin position="242"/>
        <end position="263"/>
    </location>
</feature>
<keyword evidence="12 17" id="KW-0520">NAD</keyword>
<comment type="subcellular location">
    <subcellularLocation>
        <location evidence="2 17">Mitochondrion membrane</location>
        <topology evidence="2 17">Multi-pass membrane protein</topology>
    </subcellularLocation>
</comment>
<dbReference type="EMBL" id="MW279214">
    <property type="protein sequence ID" value="QTC30736.1"/>
    <property type="molecule type" value="Genomic_DNA"/>
</dbReference>
<evidence type="ECO:0000256" key="3">
    <source>
        <dbReference type="ARBA" id="ARBA00009025"/>
    </source>
</evidence>
<dbReference type="AlphaFoldDB" id="A0A8A4JBV4"/>
<feature type="transmembrane region" description="Helical" evidence="17">
    <location>
        <begin position="179"/>
        <end position="202"/>
    </location>
</feature>
<evidence type="ECO:0000256" key="12">
    <source>
        <dbReference type="ARBA" id="ARBA00023027"/>
    </source>
</evidence>
<comment type="catalytic activity">
    <reaction evidence="16 17">
        <text>a ubiquinone + NADH + 5 H(+)(in) = a ubiquinol + NAD(+) + 4 H(+)(out)</text>
        <dbReference type="Rhea" id="RHEA:29091"/>
        <dbReference type="Rhea" id="RHEA-COMP:9565"/>
        <dbReference type="Rhea" id="RHEA-COMP:9566"/>
        <dbReference type="ChEBI" id="CHEBI:15378"/>
        <dbReference type="ChEBI" id="CHEBI:16389"/>
        <dbReference type="ChEBI" id="CHEBI:17976"/>
        <dbReference type="ChEBI" id="CHEBI:57540"/>
        <dbReference type="ChEBI" id="CHEBI:57945"/>
        <dbReference type="EC" id="7.1.1.2"/>
    </reaction>
</comment>
<dbReference type="EC" id="7.1.1.2" evidence="4 17"/>
<evidence type="ECO:0000313" key="19">
    <source>
        <dbReference type="EMBL" id="QTC30736.1"/>
    </source>
</evidence>
<evidence type="ECO:0000256" key="11">
    <source>
        <dbReference type="ARBA" id="ARBA00022989"/>
    </source>
</evidence>
<feature type="transmembrane region" description="Helical" evidence="17">
    <location>
        <begin position="59"/>
        <end position="78"/>
    </location>
</feature>
<dbReference type="GO" id="GO:0031966">
    <property type="term" value="C:mitochondrial membrane"/>
    <property type="evidence" value="ECO:0007669"/>
    <property type="project" value="UniProtKB-SubCell"/>
</dbReference>
<dbReference type="GO" id="GO:0042773">
    <property type="term" value="P:ATP synthesis coupled electron transport"/>
    <property type="evidence" value="ECO:0007669"/>
    <property type="project" value="InterPro"/>
</dbReference>
<organism evidence="19">
    <name type="scientific">Psyttalia lounsburyi</name>
    <dbReference type="NCBI Taxonomy" id="405760"/>
    <lineage>
        <taxon>Eukaryota</taxon>
        <taxon>Metazoa</taxon>
        <taxon>Ecdysozoa</taxon>
        <taxon>Arthropoda</taxon>
        <taxon>Hexapoda</taxon>
        <taxon>Insecta</taxon>
        <taxon>Pterygota</taxon>
        <taxon>Neoptera</taxon>
        <taxon>Endopterygota</taxon>
        <taxon>Hymenoptera</taxon>
        <taxon>Apocrita</taxon>
        <taxon>Ichneumonoidea</taxon>
        <taxon>Braconidae</taxon>
        <taxon>Opiinae</taxon>
        <taxon>Psyttalia</taxon>
    </lineage>
</organism>
<keyword evidence="10 17" id="KW-0249">Electron transport</keyword>
<sequence length="441" mass="52345">MMKLIMASTSIYLFIPKFPKILNFMLFNFMMISTLLYFLNIFFLNYYWFMINYMFGADYISYSLMLLTMWILNLSIYLNKISKKFSYIFIFLLLNILMTFVSLNLMIFYIFFETSLIPIILIIMGWGYQIDRIQASMYMFFYTLFGSLPLLIIILMIYQEKNSLMMNLMNLMNLKYKTMYFFIFMNMAFIIKMPMYLFHLWLPKAHVEAPISGSMILAGIMLKLGSYGLYRSMMIFPKLMNNFNKMMICICLIGSLISSLICLNQSDLKIIVAYSSVVHMSLMLASMFTLFNMSLKGSLMMMIAHGLCSSSMFYLVNLNYMRLKSRNNMINKNMLNIYPSISLWWFLVYSSNFSAPPSLNLFSEIFLLMGLIQWNLFLMSILILILFFSTCYSIFIYSFSQYGKMNFSMFMMNNIMCKEYLIIILHWLPLNMMFLNMNFMN</sequence>
<gene>
    <name evidence="19" type="primary">ND4</name>
</gene>
<dbReference type="GO" id="GO:0003954">
    <property type="term" value="F:NADH dehydrogenase activity"/>
    <property type="evidence" value="ECO:0007669"/>
    <property type="project" value="TreeGrafter"/>
</dbReference>
<evidence type="ECO:0000256" key="7">
    <source>
        <dbReference type="ARBA" id="ARBA00022660"/>
    </source>
</evidence>
<comment type="function">
    <text evidence="1">Core subunit of the mitochondrial membrane respiratory chain NADH dehydrogenase (Complex I) that is believed to belong to the minimal assembly required for catalysis. Complex I functions in the transfer of electrons from NADH to the respiratory chain. The immediate electron acceptor for the enzyme is believed to be ubiquinone.</text>
</comment>
<feature type="transmembrane region" description="Helical" evidence="17">
    <location>
        <begin position="376"/>
        <end position="399"/>
    </location>
</feature>
<protein>
    <recommendedName>
        <fullName evidence="5 17">NADH-ubiquinone oxidoreductase chain 4</fullName>
        <ecNumber evidence="4 17">7.1.1.2</ecNumber>
    </recommendedName>
</protein>
<comment type="similarity">
    <text evidence="3 17">Belongs to the complex I subunit 4 family.</text>
</comment>
<evidence type="ECO:0000256" key="1">
    <source>
        <dbReference type="ARBA" id="ARBA00003257"/>
    </source>
</evidence>
<evidence type="ECO:0000259" key="18">
    <source>
        <dbReference type="Pfam" id="PF00361"/>
    </source>
</evidence>
<dbReference type="GO" id="GO:0008137">
    <property type="term" value="F:NADH dehydrogenase (ubiquinone) activity"/>
    <property type="evidence" value="ECO:0007669"/>
    <property type="project" value="UniProtKB-UniRule"/>
</dbReference>
<evidence type="ECO:0000256" key="9">
    <source>
        <dbReference type="ARBA" id="ARBA00022967"/>
    </source>
</evidence>
<evidence type="ECO:0000256" key="14">
    <source>
        <dbReference type="ARBA" id="ARBA00023128"/>
    </source>
</evidence>
<feature type="transmembrane region" description="Helical" evidence="17">
    <location>
        <begin position="337"/>
        <end position="356"/>
    </location>
</feature>
<keyword evidence="15 17" id="KW-0472">Membrane</keyword>
<dbReference type="InterPro" id="IPR003918">
    <property type="entry name" value="NADH_UbQ_OxRdtase"/>
</dbReference>
<keyword evidence="8 17" id="KW-0812">Transmembrane</keyword>
<evidence type="ECO:0000256" key="17">
    <source>
        <dbReference type="RuleBase" id="RU003297"/>
    </source>
</evidence>
<feature type="transmembrane region" description="Helical" evidence="17">
    <location>
        <begin position="85"/>
        <end position="101"/>
    </location>
</feature>
<feature type="transmembrane region" description="Helical" evidence="17">
    <location>
        <begin position="420"/>
        <end position="439"/>
    </location>
</feature>
<dbReference type="InterPro" id="IPR001750">
    <property type="entry name" value="ND/Mrp_TM"/>
</dbReference>
<dbReference type="GO" id="GO:0048039">
    <property type="term" value="F:ubiquinone binding"/>
    <property type="evidence" value="ECO:0007669"/>
    <property type="project" value="TreeGrafter"/>
</dbReference>
<evidence type="ECO:0000256" key="15">
    <source>
        <dbReference type="ARBA" id="ARBA00023136"/>
    </source>
</evidence>